<name>M1L7B9_9BACT</name>
<organism evidence="1">
    <name type="scientific">uncultured bacterium DX-7F-24</name>
    <dbReference type="NCBI Taxonomy" id="1292054"/>
    <lineage>
        <taxon>Bacteria</taxon>
        <taxon>environmental samples</taxon>
    </lineage>
</organism>
<protein>
    <submittedName>
        <fullName evidence="1">Uncharacterized protein</fullName>
    </submittedName>
</protein>
<proteinExistence type="predicted"/>
<evidence type="ECO:0000313" key="1">
    <source>
        <dbReference type="EMBL" id="AGF34126.1"/>
    </source>
</evidence>
<reference evidence="1" key="1">
    <citation type="journal article" date="2013" name="Appl. Environ. Microbiol.">
        <title>RubisCO Gene Clusters Found in a Metagenome Microarray from Acid Mine Drainage.</title>
        <authorList>
            <person name="Guo X."/>
            <person name="Yin H."/>
            <person name="Cong J."/>
            <person name="Dai Z."/>
            <person name="Liang Y."/>
            <person name="Liu X."/>
        </authorList>
    </citation>
    <scope>NUCLEOTIDE SEQUENCE</scope>
</reference>
<sequence length="207" mass="21925">MNLAVVGHPSTLVDAILEQAAARGISAECVASLHHADDFDCVAFDLPSTDESVLLDDAADFSGITARIDADLMRFLAEIRNASVALARRGGGKIFVLTQEDSASYYLTVPQSPIASRARIAAAKSLAKEVFRMGVEINVLDVQSFAEQAPESAWIAARADLKAYALRFHPVTAAAVARAVVGLCEMDCRCFAGMVIPVGVGFPEGNL</sequence>
<accession>M1L7B9</accession>
<dbReference type="Gene3D" id="3.40.50.720">
    <property type="entry name" value="NAD(P)-binding Rossmann-like Domain"/>
    <property type="match status" value="1"/>
</dbReference>
<dbReference type="AlphaFoldDB" id="M1L7B9"/>
<dbReference type="EMBL" id="JX308285">
    <property type="protein sequence ID" value="AGF34126.1"/>
    <property type="molecule type" value="Genomic_DNA"/>
</dbReference>